<proteinExistence type="predicted"/>
<dbReference type="PATRIC" id="fig|111780.3.peg.750"/>
<evidence type="ECO:0000256" key="1">
    <source>
        <dbReference type="SAM" id="Coils"/>
    </source>
</evidence>
<evidence type="ECO:0000313" key="3">
    <source>
        <dbReference type="Proteomes" id="UP000010473"/>
    </source>
</evidence>
<dbReference type="AlphaFoldDB" id="K9XNX4"/>
<name>K9XNX4_STAC7</name>
<keyword evidence="1" id="KW-0175">Coiled coil</keyword>
<dbReference type="RefSeq" id="WP_015191988.1">
    <property type="nucleotide sequence ID" value="NC_019748.1"/>
</dbReference>
<dbReference type="STRING" id="111780.Sta7437_0721"/>
<dbReference type="EMBL" id="CP003653">
    <property type="protein sequence ID" value="AFZ34315.1"/>
    <property type="molecule type" value="Genomic_DNA"/>
</dbReference>
<evidence type="ECO:0000313" key="2">
    <source>
        <dbReference type="EMBL" id="AFZ34315.1"/>
    </source>
</evidence>
<gene>
    <name evidence="2" type="ordered locus">Sta7437_0721</name>
</gene>
<feature type="coiled-coil region" evidence="1">
    <location>
        <begin position="196"/>
        <end position="255"/>
    </location>
</feature>
<dbReference type="Proteomes" id="UP000010473">
    <property type="component" value="Chromosome"/>
</dbReference>
<organism evidence="2 3">
    <name type="scientific">Stanieria cyanosphaera (strain ATCC 29371 / PCC 7437)</name>
    <dbReference type="NCBI Taxonomy" id="111780"/>
    <lineage>
        <taxon>Bacteria</taxon>
        <taxon>Bacillati</taxon>
        <taxon>Cyanobacteriota</taxon>
        <taxon>Cyanophyceae</taxon>
        <taxon>Pleurocapsales</taxon>
        <taxon>Dermocarpellaceae</taxon>
        <taxon>Stanieria</taxon>
    </lineage>
</organism>
<dbReference type="HOGENOM" id="CLU_063207_1_0_3"/>
<dbReference type="eggNOG" id="COG4372">
    <property type="taxonomic scope" value="Bacteria"/>
</dbReference>
<sequence length="353" mass="41376">MTINSKSTKAEILQAYKILEKDKKALESEIKKATSNSSAVIKENHPINQTKATLSSKNMEQTIKILEKLQTDFGSSVGSFSEQLVAEAISFQTIQESIFTEKQQLEELYQLTEINEDTINDLIKTYQISAKQFVEELTQQQENIEQEIESLKQAWAKEKEIFTRTIKERNENYQKTKQREAEEYQYNLDLQRDLDEEQYEQQKKHLYQELTTARLQLEKQWQQREEIITQQEQEYTEAKNKVATFEEELRIKIKQAEEEGKGIGNYQAKIKADLRTKEIEGQTKNYQLRIQTLEQTIHNQELRIDKLSQQLDLALKQVQDLAVKAIEGTSNRKSFEAMKEIALEQIKNQPKSK</sequence>
<accession>K9XNX4</accession>
<dbReference type="KEGG" id="scs:Sta7437_0721"/>
<protein>
    <recommendedName>
        <fullName evidence="4">Myosin heavy chain</fullName>
    </recommendedName>
</protein>
<dbReference type="OrthoDB" id="479613at2"/>
<reference evidence="3" key="1">
    <citation type="journal article" date="2013" name="Proc. Natl. Acad. Sci. U.S.A.">
        <title>Improving the coverage of the cyanobacterial phylum using diversity-driven genome sequencing.</title>
        <authorList>
            <person name="Shih P.M."/>
            <person name="Wu D."/>
            <person name="Latifi A."/>
            <person name="Axen S.D."/>
            <person name="Fewer D.P."/>
            <person name="Talla E."/>
            <person name="Calteau A."/>
            <person name="Cai F."/>
            <person name="Tandeau de Marsac N."/>
            <person name="Rippka R."/>
            <person name="Herdman M."/>
            <person name="Sivonen K."/>
            <person name="Coursin T."/>
            <person name="Laurent T."/>
            <person name="Goodwin L."/>
            <person name="Nolan M."/>
            <person name="Davenport K.W."/>
            <person name="Han C.S."/>
            <person name="Rubin E.M."/>
            <person name="Eisen J.A."/>
            <person name="Woyke T."/>
            <person name="Gugger M."/>
            <person name="Kerfeld C.A."/>
        </authorList>
    </citation>
    <scope>NUCLEOTIDE SEQUENCE [LARGE SCALE GENOMIC DNA]</scope>
    <source>
        <strain evidence="3">ATCC 29371 / PCC 7437</strain>
    </source>
</reference>
<feature type="coiled-coil region" evidence="1">
    <location>
        <begin position="283"/>
        <end position="324"/>
    </location>
</feature>
<keyword evidence="3" id="KW-1185">Reference proteome</keyword>
<feature type="coiled-coil region" evidence="1">
    <location>
        <begin position="9"/>
        <end position="43"/>
    </location>
</feature>
<evidence type="ECO:0008006" key="4">
    <source>
        <dbReference type="Google" id="ProtNLM"/>
    </source>
</evidence>